<feature type="compositionally biased region" description="Low complexity" evidence="1">
    <location>
        <begin position="256"/>
        <end position="265"/>
    </location>
</feature>
<evidence type="ECO:0000256" key="1">
    <source>
        <dbReference type="SAM" id="MobiDB-lite"/>
    </source>
</evidence>
<feature type="region of interest" description="Disordered" evidence="1">
    <location>
        <begin position="115"/>
        <end position="153"/>
    </location>
</feature>
<sequence>MRSFQMADTFNDGEFWLPSEFLTDDDILMNKENFNKNGLNTALGSNLCFPTEFPYDFGSFLSSPVESVVGSTETESDEEDLLNGLTRQLARYTLQESQKITCNPQNIEKTWVLSGSPQSTLSRVGSWSGRSAVSSNGSPNGPSQVSSPRTTPLYPNNDAWDMIYAAAGEVARLKMNGEGPPKGRGLFAPPRSLTQVHPSPPAKNTNNGFYPNQCLSRNLSQTTHFQQQDQVLKQQCSSIWGRPRREVLFSQQNQFQQQEMPQNRGGRVGGGGFVESDRCGRPLGLPQSAWPPLQVQHQHQHQHQLQLQQQQSGSGMRAVFLGGSGVKRECAGTGVFLPRRYDNPSDSRKKPAGCSTALLPARVVQALNKNFGYMTAHTQPEPCLDVAFTREYDALMARRNTLLTQQKRSSRPEGAMNHEISLPQEWTY</sequence>
<reference evidence="2" key="1">
    <citation type="submission" date="2019-08" db="EMBL/GenBank/DDBJ databases">
        <title>Reference gene set and small RNA set construction with multiple tissues from Davidia involucrata Baill.</title>
        <authorList>
            <person name="Yang H."/>
            <person name="Zhou C."/>
            <person name="Li G."/>
            <person name="Wang J."/>
            <person name="Gao P."/>
            <person name="Wang M."/>
            <person name="Wang R."/>
            <person name="Zhao Y."/>
        </authorList>
    </citation>
    <scope>NUCLEOTIDE SEQUENCE</scope>
    <source>
        <tissue evidence="2">Mixed with DoveR01_LX</tissue>
    </source>
</reference>
<dbReference type="AlphaFoldDB" id="A0A5B7B6P7"/>
<accession>A0A5B7B6P7</accession>
<dbReference type="PANTHER" id="PTHR33356">
    <property type="entry name" value="TIP41-LIKE PROTEIN"/>
    <property type="match status" value="1"/>
</dbReference>
<name>A0A5B7B6P7_DAVIN</name>
<protein>
    <submittedName>
        <fullName evidence="2">Uncharacterized protein</fullName>
    </submittedName>
</protein>
<dbReference type="PANTHER" id="PTHR33356:SF17">
    <property type="entry name" value="TPX2 CENTRAL DOMAIN-CONTAINING PROTEIN"/>
    <property type="match status" value="1"/>
</dbReference>
<organism evidence="2">
    <name type="scientific">Davidia involucrata</name>
    <name type="common">Dove tree</name>
    <dbReference type="NCBI Taxonomy" id="16924"/>
    <lineage>
        <taxon>Eukaryota</taxon>
        <taxon>Viridiplantae</taxon>
        <taxon>Streptophyta</taxon>
        <taxon>Embryophyta</taxon>
        <taxon>Tracheophyta</taxon>
        <taxon>Spermatophyta</taxon>
        <taxon>Magnoliopsida</taxon>
        <taxon>eudicotyledons</taxon>
        <taxon>Gunneridae</taxon>
        <taxon>Pentapetalae</taxon>
        <taxon>asterids</taxon>
        <taxon>Cornales</taxon>
        <taxon>Nyssaceae</taxon>
        <taxon>Davidia</taxon>
    </lineage>
</organism>
<evidence type="ECO:0000313" key="2">
    <source>
        <dbReference type="EMBL" id="MPA63966.1"/>
    </source>
</evidence>
<gene>
    <name evidence="2" type="ORF">Din_033407</name>
</gene>
<proteinExistence type="predicted"/>
<feature type="region of interest" description="Disordered" evidence="1">
    <location>
        <begin position="256"/>
        <end position="275"/>
    </location>
</feature>
<feature type="region of interest" description="Disordered" evidence="1">
    <location>
        <begin position="405"/>
        <end position="428"/>
    </location>
</feature>
<dbReference type="EMBL" id="GHES01033407">
    <property type="protein sequence ID" value="MPA63966.1"/>
    <property type="molecule type" value="Transcribed_RNA"/>
</dbReference>